<dbReference type="NCBIfam" id="TIGR00545">
    <property type="entry name" value="lipoyltrans"/>
    <property type="match status" value="1"/>
</dbReference>
<accession>A0A9P7JD55</accession>
<comment type="function">
    <text evidence="1">Catalyzes both the ATP-dependent activation of exogenously supplied lipoate to lipoyl-AMP and the transfer of the activated lipoyl onto the lipoyl domains of lipoate-dependent enzymes.</text>
</comment>
<comment type="similarity">
    <text evidence="3">Belongs to the LplA family.</text>
</comment>
<dbReference type="InterPro" id="IPR004143">
    <property type="entry name" value="BPL_LPL_catalytic"/>
</dbReference>
<dbReference type="CDD" id="cd16443">
    <property type="entry name" value="LplA"/>
    <property type="match status" value="1"/>
</dbReference>
<dbReference type="Gene3D" id="3.30.930.10">
    <property type="entry name" value="Bira Bifunctional Protein, Domain 2"/>
    <property type="match status" value="1"/>
</dbReference>
<evidence type="ECO:0000256" key="2">
    <source>
        <dbReference type="ARBA" id="ARBA00005085"/>
    </source>
</evidence>
<dbReference type="InterPro" id="IPR045864">
    <property type="entry name" value="aa-tRNA-synth_II/BPL/LPL"/>
</dbReference>
<comment type="caution">
    <text evidence="6">The sequence shown here is derived from an EMBL/GenBank/DDBJ whole genome shotgun (WGS) entry which is preliminary data.</text>
</comment>
<name>A0A9P7JD55_9AGAM</name>
<gene>
    <name evidence="6" type="ORF">BJ212DRAFT_1447325</name>
</gene>
<feature type="domain" description="BPL/LPL catalytic" evidence="5">
    <location>
        <begin position="58"/>
        <end position="229"/>
    </location>
</feature>
<dbReference type="GO" id="GO:0005739">
    <property type="term" value="C:mitochondrion"/>
    <property type="evidence" value="ECO:0007669"/>
    <property type="project" value="TreeGrafter"/>
</dbReference>
<evidence type="ECO:0000313" key="6">
    <source>
        <dbReference type="EMBL" id="KAG1815722.1"/>
    </source>
</evidence>
<sequence length="348" mass="38851">MISFSFRHVVRVLSARRLYTTASGASSVITPTHSIYLSTSTNPYFNLSFEDWLFRHAPQKEPLLLLYRDAPCVVIGRNQNPWKEVNLRAARAQGIPWVRRRSGGGTVYHDLGNTNFSIHVPRTTFDRGATAQVVLRAVRALGIDADVNERNDICVGAGRAYHHGTMLITTRLETLGDLLRVGKDTMITKGVASVRSPVCNLAQFSEKVSHDAFVNAVVDSFKAEYGVHDEPCIINDTDDLARIGYIQRGMAELPSWDWAFGQTPEFEYTIKKSFVWGDVVSPFLSTAHIHARHGTILSCTLQGLDSELGKALEGKRYGFIADEELGVDVSGREEVVWAWLKEEMSSYE</sequence>
<evidence type="ECO:0000256" key="1">
    <source>
        <dbReference type="ARBA" id="ARBA00003253"/>
    </source>
</evidence>
<dbReference type="RefSeq" id="XP_041192653.1">
    <property type="nucleotide sequence ID" value="XM_041338384.1"/>
</dbReference>
<dbReference type="PANTHER" id="PTHR12561">
    <property type="entry name" value="LIPOATE-PROTEIN LIGASE"/>
    <property type="match status" value="1"/>
</dbReference>
<keyword evidence="7" id="KW-1185">Reference proteome</keyword>
<evidence type="ECO:0000256" key="4">
    <source>
        <dbReference type="ARBA" id="ARBA00015925"/>
    </source>
</evidence>
<dbReference type="EMBL" id="JABBWG010000018">
    <property type="protein sequence ID" value="KAG1815722.1"/>
    <property type="molecule type" value="Genomic_DNA"/>
</dbReference>
<reference evidence="6" key="1">
    <citation type="journal article" date="2020" name="New Phytol.">
        <title>Comparative genomics reveals dynamic genome evolution in host specialist ectomycorrhizal fungi.</title>
        <authorList>
            <person name="Lofgren L.A."/>
            <person name="Nguyen N.H."/>
            <person name="Vilgalys R."/>
            <person name="Ruytinx J."/>
            <person name="Liao H.L."/>
            <person name="Branco S."/>
            <person name="Kuo A."/>
            <person name="LaButti K."/>
            <person name="Lipzen A."/>
            <person name="Andreopoulos W."/>
            <person name="Pangilinan J."/>
            <person name="Riley R."/>
            <person name="Hundley H."/>
            <person name="Na H."/>
            <person name="Barry K."/>
            <person name="Grigoriev I.V."/>
            <person name="Stajich J.E."/>
            <person name="Kennedy P.G."/>
        </authorList>
    </citation>
    <scope>NUCLEOTIDE SEQUENCE</scope>
    <source>
        <strain evidence="6">MN1</strain>
    </source>
</reference>
<organism evidence="6 7">
    <name type="scientific">Suillus subaureus</name>
    <dbReference type="NCBI Taxonomy" id="48587"/>
    <lineage>
        <taxon>Eukaryota</taxon>
        <taxon>Fungi</taxon>
        <taxon>Dikarya</taxon>
        <taxon>Basidiomycota</taxon>
        <taxon>Agaricomycotina</taxon>
        <taxon>Agaricomycetes</taxon>
        <taxon>Agaricomycetidae</taxon>
        <taxon>Boletales</taxon>
        <taxon>Suillineae</taxon>
        <taxon>Suillaceae</taxon>
        <taxon>Suillus</taxon>
    </lineage>
</organism>
<dbReference type="PROSITE" id="PS51733">
    <property type="entry name" value="BPL_LPL_CATALYTIC"/>
    <property type="match status" value="1"/>
</dbReference>
<evidence type="ECO:0000259" key="5">
    <source>
        <dbReference type="PROSITE" id="PS51733"/>
    </source>
</evidence>
<dbReference type="OrthoDB" id="201621at2759"/>
<proteinExistence type="inferred from homology"/>
<dbReference type="AlphaFoldDB" id="A0A9P7JD55"/>
<protein>
    <recommendedName>
        <fullName evidence="4">Putative lipoate-protein ligase A</fullName>
    </recommendedName>
</protein>
<comment type="pathway">
    <text evidence="2">Protein modification; protein lipoylation via exogenous pathway; protein N(6)-(lipoyl)lysine from lipoate: step 2/2.</text>
</comment>
<dbReference type="GO" id="GO:0009249">
    <property type="term" value="P:protein lipoylation"/>
    <property type="evidence" value="ECO:0007669"/>
    <property type="project" value="InterPro"/>
</dbReference>
<dbReference type="PANTHER" id="PTHR12561:SF3">
    <property type="entry name" value="LIPOYLTRANSFERASE 1, MITOCHONDRIAL"/>
    <property type="match status" value="1"/>
</dbReference>
<dbReference type="Pfam" id="PF21948">
    <property type="entry name" value="LplA-B_cat"/>
    <property type="match status" value="1"/>
</dbReference>
<dbReference type="SUPFAM" id="SSF55681">
    <property type="entry name" value="Class II aaRS and biotin synthetases"/>
    <property type="match status" value="1"/>
</dbReference>
<dbReference type="InterPro" id="IPR004562">
    <property type="entry name" value="LipoylTrfase_LipoateP_Ligase"/>
</dbReference>
<evidence type="ECO:0000256" key="3">
    <source>
        <dbReference type="ARBA" id="ARBA00008242"/>
    </source>
</evidence>
<evidence type="ECO:0000313" key="7">
    <source>
        <dbReference type="Proteomes" id="UP000807769"/>
    </source>
</evidence>
<dbReference type="GO" id="GO:0017118">
    <property type="term" value="F:lipoyltransferase activity"/>
    <property type="evidence" value="ECO:0007669"/>
    <property type="project" value="TreeGrafter"/>
</dbReference>
<dbReference type="GeneID" id="64632400"/>
<dbReference type="Proteomes" id="UP000807769">
    <property type="component" value="Unassembled WGS sequence"/>
</dbReference>